<dbReference type="RefSeq" id="XP_013021021.1">
    <property type="nucleotide sequence ID" value="XM_013165567.1"/>
</dbReference>
<protein>
    <submittedName>
        <fullName evidence="5">Ric8 family guanine nucleotide exchange factor synembryn family protein</fullName>
    </submittedName>
</protein>
<dbReference type="Proteomes" id="UP000015464">
    <property type="component" value="Unassembled WGS sequence"/>
</dbReference>
<dbReference type="GO" id="GO:0001965">
    <property type="term" value="F:G-protein alpha-subunit binding"/>
    <property type="evidence" value="ECO:0007669"/>
    <property type="project" value="TreeGrafter"/>
</dbReference>
<keyword evidence="2" id="KW-0344">Guanine-nucleotide releasing factor</keyword>
<organism evidence="5 6">
    <name type="scientific">Schizosaccharomyces cryophilus (strain OY26 / ATCC MYA-4695 / CBS 11777 / NBRC 106824 / NRRL Y48691)</name>
    <name type="common">Fission yeast</name>
    <dbReference type="NCBI Taxonomy" id="653667"/>
    <lineage>
        <taxon>Eukaryota</taxon>
        <taxon>Fungi</taxon>
        <taxon>Dikarya</taxon>
        <taxon>Ascomycota</taxon>
        <taxon>Taphrinomycotina</taxon>
        <taxon>Schizosaccharomycetes</taxon>
        <taxon>Schizosaccharomycetales</taxon>
        <taxon>Schizosaccharomycetaceae</taxon>
        <taxon>Schizosaccharomyces</taxon>
    </lineage>
</organism>
<dbReference type="OrthoDB" id="5585685at2759"/>
<dbReference type="PANTHER" id="PTHR12425:SF5">
    <property type="entry name" value="SYNEMBRYN"/>
    <property type="match status" value="1"/>
</dbReference>
<dbReference type="OMA" id="IWHGTIL"/>
<evidence type="ECO:0000256" key="3">
    <source>
        <dbReference type="ARBA" id="ARBA00023186"/>
    </source>
</evidence>
<evidence type="ECO:0000256" key="1">
    <source>
        <dbReference type="ARBA" id="ARBA00009049"/>
    </source>
</evidence>
<feature type="region of interest" description="Disordered" evidence="4">
    <location>
        <begin position="393"/>
        <end position="430"/>
    </location>
</feature>
<comment type="similarity">
    <text evidence="1">Belongs to the synembryn family.</text>
</comment>
<dbReference type="GO" id="GO:0005737">
    <property type="term" value="C:cytoplasm"/>
    <property type="evidence" value="ECO:0007669"/>
    <property type="project" value="TreeGrafter"/>
</dbReference>
<evidence type="ECO:0000313" key="5">
    <source>
        <dbReference type="EMBL" id="EPY53866.1"/>
    </source>
</evidence>
<gene>
    <name evidence="5" type="ORF">SPOG_02906</name>
</gene>
<dbReference type="GO" id="GO:0007186">
    <property type="term" value="P:G protein-coupled receptor signaling pathway"/>
    <property type="evidence" value="ECO:0007669"/>
    <property type="project" value="TreeGrafter"/>
</dbReference>
<dbReference type="HOGENOM" id="CLU_514035_0_0_1"/>
<accession>S9XJJ4</accession>
<keyword evidence="6" id="KW-1185">Reference proteome</keyword>
<dbReference type="STRING" id="653667.S9XJJ4"/>
<evidence type="ECO:0000256" key="2">
    <source>
        <dbReference type="ARBA" id="ARBA00022658"/>
    </source>
</evidence>
<dbReference type="EMBL" id="KE546988">
    <property type="protein sequence ID" value="EPY53866.1"/>
    <property type="molecule type" value="Genomic_DNA"/>
</dbReference>
<evidence type="ECO:0000313" key="6">
    <source>
        <dbReference type="Proteomes" id="UP000015464"/>
    </source>
</evidence>
<dbReference type="GO" id="GO:0005085">
    <property type="term" value="F:guanyl-nucleotide exchange factor activity"/>
    <property type="evidence" value="ECO:0007669"/>
    <property type="project" value="UniProtKB-KW"/>
</dbReference>
<name>S9XJJ4_SCHCR</name>
<keyword evidence="3" id="KW-0143">Chaperone</keyword>
<dbReference type="PANTHER" id="PTHR12425">
    <property type="entry name" value="SYNEMBRYN"/>
    <property type="match status" value="1"/>
</dbReference>
<evidence type="ECO:0000256" key="4">
    <source>
        <dbReference type="SAM" id="MobiDB-lite"/>
    </source>
</evidence>
<sequence>MELQNLLEVVKEKTTLVCLRNSQPTDAQTLEKQLQDEDSIYQDIPLNFIVQLKETSRQLENARWIADTLDWKSYFFYTSKSQNKDLSLEMIKLLANCIMQVPIITKQFAHFDSLERFTREVLEGNDIESQIVYLRFLFIFLANRGEDTCINLEELTSCLVKKLEAIWKILPKSSNASEIMLLYTEILRILFPIFRIGSIEEPIMSTALPILISTWSKYSQDEGSMIRWHAINAILECDPKDMVSAQASEVVDLAIRTLDSIVNLDLVETLEGCYHHFEGDLPLNKSLSLERDLVPILVILYSIMSIEGVRKKLETVFLPEESDRKTSLRKGKSLACLFLRLSVIPLMENVPIWHGTILFALCNYNSDLLTNQVGFGYASGILNRVKHFEPSEFNVQEPSSTGATSETDLKSESSKPIDPITGEYQQPKKSGVFSTMTMEEKEREAERLFVLFQRLEKNGAIQVTNPIRQVVDSGSYDEIDDSNSE</sequence>
<dbReference type="eggNOG" id="KOG4464">
    <property type="taxonomic scope" value="Eukaryota"/>
</dbReference>
<reference evidence="5 6" key="1">
    <citation type="journal article" date="2011" name="Science">
        <title>Comparative functional genomics of the fission yeasts.</title>
        <authorList>
            <person name="Rhind N."/>
            <person name="Chen Z."/>
            <person name="Yassour M."/>
            <person name="Thompson D.A."/>
            <person name="Haas B.J."/>
            <person name="Habib N."/>
            <person name="Wapinski I."/>
            <person name="Roy S."/>
            <person name="Lin M.F."/>
            <person name="Heiman D.I."/>
            <person name="Young S.K."/>
            <person name="Furuya K."/>
            <person name="Guo Y."/>
            <person name="Pidoux A."/>
            <person name="Chen H.M."/>
            <person name="Robbertse B."/>
            <person name="Goldberg J.M."/>
            <person name="Aoki K."/>
            <person name="Bayne E.H."/>
            <person name="Berlin A.M."/>
            <person name="Desjardins C.A."/>
            <person name="Dobbs E."/>
            <person name="Dukaj L."/>
            <person name="Fan L."/>
            <person name="FitzGerald M.G."/>
            <person name="French C."/>
            <person name="Gujja S."/>
            <person name="Hansen K."/>
            <person name="Keifenheim D."/>
            <person name="Levin J.Z."/>
            <person name="Mosher R.A."/>
            <person name="Mueller C.A."/>
            <person name="Pfiffner J."/>
            <person name="Priest M."/>
            <person name="Russ C."/>
            <person name="Smialowska A."/>
            <person name="Swoboda P."/>
            <person name="Sykes S.M."/>
            <person name="Vaughn M."/>
            <person name="Vengrova S."/>
            <person name="Yoder R."/>
            <person name="Zeng Q."/>
            <person name="Allshire R."/>
            <person name="Baulcombe D."/>
            <person name="Birren B.W."/>
            <person name="Brown W."/>
            <person name="Ekwall K."/>
            <person name="Kellis M."/>
            <person name="Leatherwood J."/>
            <person name="Levin H."/>
            <person name="Margalit H."/>
            <person name="Martienssen R."/>
            <person name="Nieduszynski C.A."/>
            <person name="Spatafora J.W."/>
            <person name="Friedman N."/>
            <person name="Dalgaard J.Z."/>
            <person name="Baumann P."/>
            <person name="Niki H."/>
            <person name="Regev A."/>
            <person name="Nusbaum C."/>
        </authorList>
    </citation>
    <scope>NUCLEOTIDE SEQUENCE [LARGE SCALE GENOMIC DNA]</scope>
    <source>
        <strain evidence="6">OY26 / ATCC MYA-4695 / CBS 11777 / NBRC 106824 / NRRL Y48691</strain>
    </source>
</reference>
<dbReference type="Pfam" id="PF10165">
    <property type="entry name" value="Ric8"/>
    <property type="match status" value="1"/>
</dbReference>
<feature type="compositionally biased region" description="Polar residues" evidence="4">
    <location>
        <begin position="393"/>
        <end position="406"/>
    </location>
</feature>
<dbReference type="InterPro" id="IPR019318">
    <property type="entry name" value="Gua_nucleotide_exch_fac_Ric8"/>
</dbReference>
<dbReference type="GeneID" id="25037227"/>
<dbReference type="AlphaFoldDB" id="S9XJJ4"/>
<proteinExistence type="inferred from homology"/>